<keyword evidence="1" id="KW-1133">Transmembrane helix</keyword>
<reference evidence="3" key="1">
    <citation type="submission" date="2017-08" db="EMBL/GenBank/DDBJ databases">
        <authorList>
            <person name="Varghese N."/>
            <person name="Submissions S."/>
        </authorList>
    </citation>
    <scope>NUCLEOTIDE SEQUENCE [LARGE SCALE GENOMIC DNA]</scope>
    <source>
        <strain evidence="3">AP-Melu-1000-B4</strain>
    </source>
</reference>
<sequence>MNLVNQEKKTYFIDVNIESLDSLFSDLDPTPFRQRDLDPRAVHHILQWAGDAPPKSPLGLLLHITGKEPGEATESDVQQAVNKFFEYEALLIERQNNRHRNRMFKWLGVGIGMMIILLTIKYFSLQIWPDSYFSLVICEAFVIIGWVSLWVPIERLGYDGLIVSEQLNLYRRLAVMSVQFARK</sequence>
<evidence type="ECO:0000313" key="3">
    <source>
        <dbReference type="Proteomes" id="UP000218069"/>
    </source>
</evidence>
<protein>
    <submittedName>
        <fullName evidence="2">Uncharacterized protein</fullName>
    </submittedName>
</protein>
<dbReference type="RefSeq" id="WP_096672882.1">
    <property type="nucleotide sequence ID" value="NZ_OANS01000002.1"/>
</dbReference>
<dbReference type="OrthoDB" id="653003at2"/>
<dbReference type="Proteomes" id="UP000218069">
    <property type="component" value="Unassembled WGS sequence"/>
</dbReference>
<evidence type="ECO:0000256" key="1">
    <source>
        <dbReference type="SAM" id="Phobius"/>
    </source>
</evidence>
<keyword evidence="3" id="KW-1185">Reference proteome</keyword>
<accession>A0A240DZN2</accession>
<keyword evidence="1" id="KW-0812">Transmembrane</keyword>
<feature type="transmembrane region" description="Helical" evidence="1">
    <location>
        <begin position="104"/>
        <end position="125"/>
    </location>
</feature>
<gene>
    <name evidence="2" type="ORF">SAMN06295945_0977</name>
</gene>
<keyword evidence="1" id="KW-0472">Membrane</keyword>
<dbReference type="AlphaFoldDB" id="A0A240DZN2"/>
<organism evidence="2 3">
    <name type="scientific">Polynucleobacter meluiroseus</name>
    <dbReference type="NCBI Taxonomy" id="1938814"/>
    <lineage>
        <taxon>Bacteria</taxon>
        <taxon>Pseudomonadati</taxon>
        <taxon>Pseudomonadota</taxon>
        <taxon>Betaproteobacteria</taxon>
        <taxon>Burkholderiales</taxon>
        <taxon>Burkholderiaceae</taxon>
        <taxon>Polynucleobacter</taxon>
    </lineage>
</organism>
<proteinExistence type="predicted"/>
<dbReference type="EMBL" id="OANS01000002">
    <property type="protein sequence ID" value="SNX28638.1"/>
    <property type="molecule type" value="Genomic_DNA"/>
</dbReference>
<feature type="transmembrane region" description="Helical" evidence="1">
    <location>
        <begin position="131"/>
        <end position="151"/>
    </location>
</feature>
<evidence type="ECO:0000313" key="2">
    <source>
        <dbReference type="EMBL" id="SNX28638.1"/>
    </source>
</evidence>
<name>A0A240DZN2_9BURK</name>